<gene>
    <name evidence="5" type="primary">ORF23</name>
</gene>
<proteinExistence type="predicted"/>
<dbReference type="EMBL" id="MW580855">
    <property type="protein sequence ID" value="QRM17102.1"/>
    <property type="molecule type" value="Genomic_DNA"/>
</dbReference>
<dbReference type="EMBL" id="MW580852">
    <property type="protein sequence ID" value="QRM16710.1"/>
    <property type="molecule type" value="Genomic_DNA"/>
</dbReference>
<protein>
    <submittedName>
        <fullName evidence="5">Protein ORF23</fullName>
    </submittedName>
</protein>
<reference evidence="5" key="2">
    <citation type="submission" date="2021-02" db="EMBL/GenBank/DDBJ databases">
        <authorList>
            <person name="Vanderplasschen A.F.C."/>
            <person name="Davison A.J."/>
        </authorList>
    </citation>
    <scope>NUCLEOTIDE SEQUENCE</scope>
    <source>
        <strain evidence="2">DK-205223-2</strain>
        <strain evidence="3">DK-206116-1</strain>
        <strain evidence="4">HVA 486123</strain>
        <strain evidence="5">UK N080</strain>
    </source>
</reference>
<feature type="compositionally biased region" description="Basic residues" evidence="1">
    <location>
        <begin position="50"/>
        <end position="60"/>
    </location>
</feature>
<evidence type="ECO:0000313" key="4">
    <source>
        <dbReference type="EMBL" id="QRM16971.1"/>
    </source>
</evidence>
<name>A0A1J0REW9_9VIRU</name>
<dbReference type="EMBL" id="MW580853">
    <property type="protein sequence ID" value="QRM16841.1"/>
    <property type="molecule type" value="Genomic_DNA"/>
</dbReference>
<organism evidence="5">
    <name type="scientific">Anguillid herpesvirus 1</name>
    <dbReference type="NCBI Taxonomy" id="150286"/>
    <lineage>
        <taxon>Viruses</taxon>
        <taxon>Duplodnaviria</taxon>
        <taxon>Heunggongvirae</taxon>
        <taxon>Peploviricota</taxon>
        <taxon>Herviviricetes</taxon>
        <taxon>Herpesvirales</taxon>
        <taxon>Alloherpesviridae</taxon>
        <taxon>Cyvirus</taxon>
        <taxon>Cyvirus anguillidallo1</taxon>
    </lineage>
</organism>
<sequence>MTSQSFTVSSCVTIPRLKSPKKRIKGQPLFSSFMRLGLSPPSPNSSGPIKKTRKRWSPFRRRKSDETFEIRPVRLAEPAMNHFNKIRRGPQTEKASIASMYSHGESDRLTATAGCVTASGSLPLTVEERNKTRWKVAAFLPTSTGSVRATRADHTIELSCHTFDTKEKFSYRNVDYMLEKREKFTADMMWSVQLPTELCWVQGVEYAGVCDGFFFVIHKLRATLTKLAELRCMSATWTSGEDLEFIAMSSLRSLEWIHSHGLLHNAIGPDSVVRSDFGVMLLGNLQWVNVTYEPTTECQRWYTKTADMSPFAAETAALIKMLISTLCVAKTVPVRNLKQRLESLLSLDNLTARNAASHLNRKQNAPICMFKINHKADPRLGHFKLMLGIAFNTNGSGAGDPDCPAPCPAKVSPPPPPTAQKLRNSARALALGLKEDELKCLPAGLLSDDEDEDSEPTSVQSSYFKVEYGMAQRRKAFYTFKTSFSRKSRTVGLSGQSYDRSFEAWDASGTEGWTMMVGTARESSRGHRVRIVSAETSTFNWSHAFVNHPGWNAPLRAVTMPDFDVLLVVQQTPVFGGGMTQIESRPWFYNWNPFKKLLACAAFLEASQFNWLVDVRHPNFAISENELPAGKDGVTTTWSFDSWAVCSTDGVKTLGSITFEPTKKSTDWKDLGKSLWSIFHAVTQPARALDWPNELVRCRTMLEGGATCLDYCKAVGLDFKGNDEFEFVYGNVNLIASFNTA</sequence>
<evidence type="ECO:0000313" key="3">
    <source>
        <dbReference type="EMBL" id="QRM16841.1"/>
    </source>
</evidence>
<evidence type="ECO:0000256" key="1">
    <source>
        <dbReference type="SAM" id="MobiDB-lite"/>
    </source>
</evidence>
<feature type="region of interest" description="Disordered" evidence="1">
    <location>
        <begin position="35"/>
        <end position="60"/>
    </location>
</feature>
<accession>A0A1J0REW9</accession>
<feature type="compositionally biased region" description="Low complexity" evidence="1">
    <location>
        <begin position="36"/>
        <end position="48"/>
    </location>
</feature>
<dbReference type="EMBL" id="MW580854">
    <property type="protein sequence ID" value="QRM16971.1"/>
    <property type="molecule type" value="Genomic_DNA"/>
</dbReference>
<reference evidence="5" key="1">
    <citation type="journal article" date="2021" name="Microorganisms">
        <title>Genomes of Anguillid Herpesvirus 1 Strains Reveal Evolutionary Disparities and Low Genetic Diversity in the Genus Cyprinivirus.</title>
        <authorList>
            <person name="Donohoe O."/>
            <person name="Zhang H."/>
            <person name="Delrez N."/>
            <person name="Gao Y."/>
            <person name="Suarez N.M."/>
            <person name="Davison A.J."/>
            <person name="Vanderplasschen A."/>
        </authorList>
    </citation>
    <scope>NUCLEOTIDE SEQUENCE</scope>
    <source>
        <strain evidence="2">DK-205223-2</strain>
        <strain evidence="3">DK-206116-1</strain>
        <strain evidence="4">HVA 486123</strain>
        <strain evidence="5">UK N080</strain>
    </source>
</reference>
<evidence type="ECO:0000313" key="5">
    <source>
        <dbReference type="EMBL" id="QRM17102.1"/>
    </source>
</evidence>
<evidence type="ECO:0000313" key="2">
    <source>
        <dbReference type="EMBL" id="QRM16710.1"/>
    </source>
</evidence>